<dbReference type="KEGG" id="ppd:Ppro_2858"/>
<evidence type="ECO:0000313" key="2">
    <source>
        <dbReference type="Proteomes" id="UP000006732"/>
    </source>
</evidence>
<evidence type="ECO:0008006" key="3">
    <source>
        <dbReference type="Google" id="ProtNLM"/>
    </source>
</evidence>
<dbReference type="eggNOG" id="COG1331">
    <property type="taxonomic scope" value="Bacteria"/>
</dbReference>
<keyword evidence="2" id="KW-1185">Reference proteome</keyword>
<accession>A1ASY6</accession>
<dbReference type="SUPFAM" id="SSF48208">
    <property type="entry name" value="Six-hairpin glycosidases"/>
    <property type="match status" value="1"/>
</dbReference>
<dbReference type="InterPro" id="IPR008928">
    <property type="entry name" value="6-hairpin_glycosidase_sf"/>
</dbReference>
<dbReference type="STRING" id="338966.Ppro_2858"/>
<dbReference type="Proteomes" id="UP000006732">
    <property type="component" value="Chromosome"/>
</dbReference>
<dbReference type="EMBL" id="CP000482">
    <property type="protein sequence ID" value="ABL00457.1"/>
    <property type="molecule type" value="Genomic_DNA"/>
</dbReference>
<reference evidence="1 2" key="1">
    <citation type="submission" date="2006-10" db="EMBL/GenBank/DDBJ databases">
        <title>Complete sequence of chromosome of Pelobacter propionicus DSM 2379.</title>
        <authorList>
            <consortium name="US DOE Joint Genome Institute"/>
            <person name="Copeland A."/>
            <person name="Lucas S."/>
            <person name="Lapidus A."/>
            <person name="Barry K."/>
            <person name="Detter J.C."/>
            <person name="Glavina del Rio T."/>
            <person name="Hammon N."/>
            <person name="Israni S."/>
            <person name="Dalin E."/>
            <person name="Tice H."/>
            <person name="Pitluck S."/>
            <person name="Saunders E."/>
            <person name="Brettin T."/>
            <person name="Bruce D."/>
            <person name="Han C."/>
            <person name="Tapia R."/>
            <person name="Schmutz J."/>
            <person name="Larimer F."/>
            <person name="Land M."/>
            <person name="Hauser L."/>
            <person name="Kyrpides N."/>
            <person name="Kim E."/>
            <person name="Lovley D."/>
            <person name="Richardson P."/>
        </authorList>
    </citation>
    <scope>NUCLEOTIDE SEQUENCE [LARGE SCALE GENOMIC DNA]</scope>
    <source>
        <strain evidence="2">DSM 2379 / NBRC 103807 / OttBd1</strain>
    </source>
</reference>
<organism evidence="1 2">
    <name type="scientific">Pelobacter propionicus (strain DSM 2379 / NBRC 103807 / OttBd1)</name>
    <dbReference type="NCBI Taxonomy" id="338966"/>
    <lineage>
        <taxon>Bacteria</taxon>
        <taxon>Pseudomonadati</taxon>
        <taxon>Thermodesulfobacteriota</taxon>
        <taxon>Desulfuromonadia</taxon>
        <taxon>Desulfuromonadales</taxon>
        <taxon>Desulfuromonadaceae</taxon>
        <taxon>Pelobacter</taxon>
    </lineage>
</organism>
<evidence type="ECO:0000313" key="1">
    <source>
        <dbReference type="EMBL" id="ABL00457.1"/>
    </source>
</evidence>
<dbReference type="AlphaFoldDB" id="A1ASY6"/>
<gene>
    <name evidence="1" type="ordered locus">Ppro_2858</name>
</gene>
<dbReference type="HOGENOM" id="CLU_057494_0_0_7"/>
<protein>
    <recommendedName>
        <fullName evidence="3">Delta-aminolevulinic acid dehydratase</fullName>
    </recommendedName>
</protein>
<name>A1ASY6_PELPD</name>
<sequence>MNCWHNSVHERNDMSTQEEKTRKALDSLSRYCKAMGYQGWDNFDGLNSRIVDSAPFHYSYILRLIWIQFFKRFPLNLRKLTLVPKGYNPKGLALFVSGLVYSGQYDEAKSLIDILMKLSSPGYNNVCWGYNFDWQSRKFLTPKSTPNLVVTVFVVNALLDYYKATGDHKYFDLAVSGCNFYLDNLILFEDPDSLCFQYMPGSRGKVYNVSMLGATALARVYQINRERALYDKSKKAMIYAIRALQKDYSWTYAENRKFIDNFHTGFNLVSLCKWMEYTDDYCWERELKGAYNYYLKTFWLENWCPKYYHNSLYPIDIHCSAQGIVTLLKLMPYNTNSIELAGKIADWAINNMQDNSGYFYYQKTRFYTNSIPYMRWSQAWMFYALSMLNYSYTQ</sequence>
<proteinExistence type="predicted"/>
<dbReference type="GO" id="GO:0005975">
    <property type="term" value="P:carbohydrate metabolic process"/>
    <property type="evidence" value="ECO:0007669"/>
    <property type="project" value="InterPro"/>
</dbReference>